<sequence length="534" mass="59287">MLARRMRLSNAMLAVVLTLLLVHTLVYWQQQKQHVAALVLDWAAGPAGNGAAEEAYLDKLVQDYGLTQQTQWRALRVRPSGWAESESPLTDVGVDFGTLPRSLLDLTAQAANRSDLLRASRRLRLPVRRARRVPDADPSHFLFSLSTTYERIAARNWALLRSWQRWLTRHDGHGRHTNGAAFVLMLDKATDQQLRAADQRLIDAGIEAYVVATNDAMSMAMRYHELARIAKAYAATLAASGQPKRWHAFVDDAVFFPSLTLLAERLAAYDANEPIFVGLPSEKADWYPQGHGNAMTTHGGGALVVSRSALAAIAHSPCLETSVKGPPPVRPRSWDAQLSDCARRRPGIAMHMLPGLYSPRHDDDAHHEHHDKARQAPSSDETGVRPLVLHDFRSRHGVDPLMAHSVADACGDACFMQRYLFRDNWVLINGVSITHHPDGLDRRPPKPSLPNRAPPLRQKRVSPDIILDDAANTDIAQHRLTSKGRRHVWKLLDSSADAIDGSVWQAYVKRASSDADSAGMDSVIVLVWENAVPR</sequence>
<reference evidence="3 4" key="1">
    <citation type="submission" date="2017-06" db="EMBL/GenBank/DDBJ databases">
        <title>Ant-infecting Ophiocordyceps genomes reveal a high diversity of potential behavioral manipulation genes and a possible major role for enterotoxins.</title>
        <authorList>
            <person name="De Bekker C."/>
            <person name="Evans H.C."/>
            <person name="Brachmann A."/>
            <person name="Hughes D.P."/>
        </authorList>
    </citation>
    <scope>NUCLEOTIDE SEQUENCE [LARGE SCALE GENOMIC DNA]</scope>
    <source>
        <strain evidence="3 4">Map64</strain>
    </source>
</reference>
<feature type="region of interest" description="Disordered" evidence="1">
    <location>
        <begin position="436"/>
        <end position="458"/>
    </location>
</feature>
<feature type="signal peptide" evidence="2">
    <location>
        <begin position="1"/>
        <end position="28"/>
    </location>
</feature>
<evidence type="ECO:0008006" key="5">
    <source>
        <dbReference type="Google" id="ProtNLM"/>
    </source>
</evidence>
<dbReference type="EMBL" id="NJET01000013">
    <property type="protein sequence ID" value="PHH65901.1"/>
    <property type="molecule type" value="Genomic_DNA"/>
</dbReference>
<comment type="caution">
    <text evidence="3">The sequence shown here is derived from an EMBL/GenBank/DDBJ whole genome shotgun (WGS) entry which is preliminary data.</text>
</comment>
<dbReference type="STRING" id="1399860.A0A2C5YG97"/>
<keyword evidence="2" id="KW-0732">Signal</keyword>
<proteinExistence type="predicted"/>
<feature type="compositionally biased region" description="Basic and acidic residues" evidence="1">
    <location>
        <begin position="359"/>
        <end position="374"/>
    </location>
</feature>
<evidence type="ECO:0000256" key="1">
    <source>
        <dbReference type="SAM" id="MobiDB-lite"/>
    </source>
</evidence>
<protein>
    <recommendedName>
        <fullName evidence="5">Glycosyltransferase family 31 protein</fullName>
    </recommendedName>
</protein>
<feature type="chain" id="PRO_5012474128" description="Glycosyltransferase family 31 protein" evidence="2">
    <location>
        <begin position="29"/>
        <end position="534"/>
    </location>
</feature>
<feature type="region of interest" description="Disordered" evidence="1">
    <location>
        <begin position="359"/>
        <end position="382"/>
    </location>
</feature>
<organism evidence="3 4">
    <name type="scientific">Ophiocordyceps australis</name>
    <dbReference type="NCBI Taxonomy" id="1399860"/>
    <lineage>
        <taxon>Eukaryota</taxon>
        <taxon>Fungi</taxon>
        <taxon>Dikarya</taxon>
        <taxon>Ascomycota</taxon>
        <taxon>Pezizomycotina</taxon>
        <taxon>Sordariomycetes</taxon>
        <taxon>Hypocreomycetidae</taxon>
        <taxon>Hypocreales</taxon>
        <taxon>Ophiocordycipitaceae</taxon>
        <taxon>Ophiocordyceps</taxon>
    </lineage>
</organism>
<dbReference type="Proteomes" id="UP000226192">
    <property type="component" value="Unassembled WGS sequence"/>
</dbReference>
<dbReference type="AlphaFoldDB" id="A0A2C5YG97"/>
<keyword evidence="4" id="KW-1185">Reference proteome</keyword>
<dbReference type="Gene3D" id="3.90.550.50">
    <property type="match status" value="1"/>
</dbReference>
<accession>A0A2C5YG97</accession>
<gene>
    <name evidence="3" type="ORF">CDD81_1270</name>
</gene>
<name>A0A2C5YG97_9HYPO</name>
<dbReference type="OrthoDB" id="414175at2759"/>
<evidence type="ECO:0000313" key="3">
    <source>
        <dbReference type="EMBL" id="PHH65901.1"/>
    </source>
</evidence>
<evidence type="ECO:0000313" key="4">
    <source>
        <dbReference type="Proteomes" id="UP000226192"/>
    </source>
</evidence>
<evidence type="ECO:0000256" key="2">
    <source>
        <dbReference type="SAM" id="SignalP"/>
    </source>
</evidence>